<dbReference type="InterPro" id="IPR036188">
    <property type="entry name" value="FAD/NAD-bd_sf"/>
</dbReference>
<dbReference type="Pfam" id="PF00724">
    <property type="entry name" value="Oxidored_FMN"/>
    <property type="match status" value="1"/>
</dbReference>
<keyword evidence="7" id="KW-0560">Oxidoreductase</keyword>
<comment type="cofactor">
    <cofactor evidence="1">
        <name>FMN</name>
        <dbReference type="ChEBI" id="CHEBI:58210"/>
    </cofactor>
</comment>
<protein>
    <submittedName>
        <fullName evidence="12">NADH:flavin oxidoreductase/NADH oxidase</fullName>
    </submittedName>
</protein>
<dbReference type="eggNOG" id="COG1902">
    <property type="taxonomic scope" value="Bacteria"/>
</dbReference>
<evidence type="ECO:0000313" key="12">
    <source>
        <dbReference type="EMBL" id="ADR19886.1"/>
    </source>
</evidence>
<keyword evidence="13" id="KW-1185">Reference proteome</keyword>
<dbReference type="GO" id="GO:0046872">
    <property type="term" value="F:metal ion binding"/>
    <property type="evidence" value="ECO:0007669"/>
    <property type="project" value="UniProtKB-KW"/>
</dbReference>
<organism evidence="12 13">
    <name type="scientific">Calditerrivibrio nitroreducens (strain DSM 19672 / NBRC 101217 / Yu37-1)</name>
    <dbReference type="NCBI Taxonomy" id="768670"/>
    <lineage>
        <taxon>Bacteria</taxon>
        <taxon>Pseudomonadati</taxon>
        <taxon>Deferribacterota</taxon>
        <taxon>Deferribacteres</taxon>
        <taxon>Deferribacterales</taxon>
        <taxon>Calditerrivibrionaceae</taxon>
    </lineage>
</organism>
<sequence>MIYKNSIKIRDVEFKNRFIMAPVKTGYGSPNGEVNDRHLTYYNNVSKGGASMIILEPVAVTSNGKEHPKQLSIHNEDSAEQLKKIVNVLHKNNCMACLNINHAGRAANPKATGGIVKAPSKCECPASGAKAEELSVSEIDEILSAYESALNKAVKAGFDAVEVQCGHGYLISQFLSERINKRNDEYGKDRSLFLKKVLEIVSKFKDKFLISIRISANEFVEGEDTIRLNSIILDLAKEYGVDLVHCGLGNACDTPPWYYSHMALPEKMQLEAVRAIRKMTDIPLIVAGRMADIDKIKQFEQENLADFIAFGRPMVADPDLVNKILNDSYEDIIYCGYCLQGCLANVKNGIGLGCIVNPELDKPELKPVERAKKVAVIGGGPAGMSAAITLTKLGHYPTLFERDGKLGGQFLLAPLAPAKDKMNRPLNSMIKKCMKYVNDIRLNKEFDKSDLGDFDSFIVATGSKQNIPDIEGLDTQYVITSIEFFKNEKKVKGNRILIIGAGMTGIEAAELLANKGYEIVITKRTDTIANDMEMITKNLMMKRLANKTNLKIMPNTTITKFTEDKVYGFINNPTENKADEISFDKFDTVIIASGMKPVSELKDAIEMSGKKVLVIGDANEPKDIYAATKEGYEAALNV</sequence>
<evidence type="ECO:0000256" key="1">
    <source>
        <dbReference type="ARBA" id="ARBA00001917"/>
    </source>
</evidence>
<reference key="1">
    <citation type="submission" date="2010-11" db="EMBL/GenBank/DDBJ databases">
        <title>The complete genome of chromosome of Calditerrivibrio nitroreducens DSM 19672.</title>
        <authorList>
            <consortium name="US DOE Joint Genome Institute (JGI-PGF)"/>
            <person name="Lucas S."/>
            <person name="Copeland A."/>
            <person name="Lapidus A."/>
            <person name="Bruce D."/>
            <person name="Goodwin L."/>
            <person name="Pitluck S."/>
            <person name="Kyrpides N."/>
            <person name="Mavromatis K."/>
            <person name="Ivanova N."/>
            <person name="Mikhailova N."/>
            <person name="Zeytun A."/>
            <person name="Brettin T."/>
            <person name="Detter J.C."/>
            <person name="Tapia R."/>
            <person name="Han C."/>
            <person name="Land M."/>
            <person name="Hauser L."/>
            <person name="Markowitz V."/>
            <person name="Cheng J.-F."/>
            <person name="Hugenholtz P."/>
            <person name="Woyke T."/>
            <person name="Wu D."/>
            <person name="Spring S."/>
            <person name="Schroeder M."/>
            <person name="Brambilla E."/>
            <person name="Klenk H.-P."/>
            <person name="Eisen J.A."/>
        </authorList>
    </citation>
    <scope>NUCLEOTIDE SEQUENCE [LARGE SCALE GENOMIC DNA]</scope>
    <source>
        <strain>DSM 19672</strain>
    </source>
</reference>
<dbReference type="PRINTS" id="PR00469">
    <property type="entry name" value="PNDRDTASEII"/>
</dbReference>
<evidence type="ECO:0000256" key="8">
    <source>
        <dbReference type="ARBA" id="ARBA00023004"/>
    </source>
</evidence>
<dbReference type="GO" id="GO:0010181">
    <property type="term" value="F:FMN binding"/>
    <property type="evidence" value="ECO:0007669"/>
    <property type="project" value="InterPro"/>
</dbReference>
<dbReference type="AlphaFoldDB" id="E4THF1"/>
<dbReference type="KEGG" id="cni:Calni_1992"/>
<dbReference type="SUPFAM" id="SSF51905">
    <property type="entry name" value="FAD/NAD(P)-binding domain"/>
    <property type="match status" value="1"/>
</dbReference>
<dbReference type="GO" id="GO:0051536">
    <property type="term" value="F:iron-sulfur cluster binding"/>
    <property type="evidence" value="ECO:0007669"/>
    <property type="project" value="UniProtKB-KW"/>
</dbReference>
<evidence type="ECO:0000256" key="7">
    <source>
        <dbReference type="ARBA" id="ARBA00023002"/>
    </source>
</evidence>
<evidence type="ECO:0000259" key="11">
    <source>
        <dbReference type="Pfam" id="PF07992"/>
    </source>
</evidence>
<dbReference type="OrthoDB" id="9784632at2"/>
<keyword evidence="8" id="KW-0408">Iron</keyword>
<keyword evidence="4" id="KW-0285">Flavoprotein</keyword>
<feature type="domain" description="NADH:flavin oxidoreductase/NADH oxidase N-terminal" evidence="10">
    <location>
        <begin position="7"/>
        <end position="326"/>
    </location>
</feature>
<dbReference type="SUPFAM" id="SSF51395">
    <property type="entry name" value="FMN-linked oxidoreductases"/>
    <property type="match status" value="1"/>
</dbReference>
<comment type="similarity">
    <text evidence="3">In the N-terminal section; belongs to the NADH:flavin oxidoreductase/NADH oxidase family.</text>
</comment>
<dbReference type="InterPro" id="IPR023753">
    <property type="entry name" value="FAD/NAD-binding_dom"/>
</dbReference>
<dbReference type="InterPro" id="IPR051793">
    <property type="entry name" value="NADH:flavin_oxidoreductase"/>
</dbReference>
<dbReference type="EMBL" id="CP002347">
    <property type="protein sequence ID" value="ADR19886.1"/>
    <property type="molecule type" value="Genomic_DNA"/>
</dbReference>
<dbReference type="PANTHER" id="PTHR42917">
    <property type="entry name" value="2,4-DIENOYL-COA REDUCTASE"/>
    <property type="match status" value="1"/>
</dbReference>
<dbReference type="InterPro" id="IPR013785">
    <property type="entry name" value="Aldolase_TIM"/>
</dbReference>
<name>E4THF1_CALNY</name>
<dbReference type="Pfam" id="PF07992">
    <property type="entry name" value="Pyr_redox_2"/>
    <property type="match status" value="1"/>
</dbReference>
<evidence type="ECO:0000259" key="10">
    <source>
        <dbReference type="Pfam" id="PF00724"/>
    </source>
</evidence>
<dbReference type="PANTHER" id="PTHR42917:SF2">
    <property type="entry name" value="2,4-DIENOYL-COA REDUCTASE [(2E)-ENOYL-COA-PRODUCING]"/>
    <property type="match status" value="1"/>
</dbReference>
<dbReference type="PRINTS" id="PR00368">
    <property type="entry name" value="FADPNR"/>
</dbReference>
<dbReference type="STRING" id="768670.Calni_1992"/>
<keyword evidence="5" id="KW-0288">FMN</keyword>
<accession>E4THF1</accession>
<reference evidence="12 13" key="2">
    <citation type="journal article" date="2011" name="Stand. Genomic Sci.">
        <title>Complete genome sequence of Calditerrivibrio nitroreducens type strain (Yu37-1).</title>
        <authorList>
            <person name="Pitluck S."/>
            <person name="Sikorski J."/>
            <person name="Zeytun A."/>
            <person name="Lapidus A."/>
            <person name="Nolan M."/>
            <person name="Lucas S."/>
            <person name="Hammon N."/>
            <person name="Deshpande S."/>
            <person name="Cheng J.F."/>
            <person name="Tapia R."/>
            <person name="Han C."/>
            <person name="Goodwin L."/>
            <person name="Liolios K."/>
            <person name="Pagani I."/>
            <person name="Ivanova N."/>
            <person name="Mavromatis K."/>
            <person name="Pati A."/>
            <person name="Chen A."/>
            <person name="Palaniappan K."/>
            <person name="Hauser L."/>
            <person name="Chang Y.J."/>
            <person name="Jeffries C.D."/>
            <person name="Detter J.C."/>
            <person name="Brambilla E."/>
            <person name="Djao O.D."/>
            <person name="Rohde M."/>
            <person name="Spring S."/>
            <person name="Goker M."/>
            <person name="Woyke T."/>
            <person name="Bristow J."/>
            <person name="Eisen J.A."/>
            <person name="Markowitz V."/>
            <person name="Hugenholtz P."/>
            <person name="Kyrpides N.C."/>
            <person name="Klenk H.P."/>
            <person name="Land M."/>
        </authorList>
    </citation>
    <scope>NUCLEOTIDE SEQUENCE [LARGE SCALE GENOMIC DNA]</scope>
    <source>
        <strain evidence="13">DSM 19672 / NBRC 101217 / Yu37-1</strain>
    </source>
</reference>
<keyword evidence="9" id="KW-0411">Iron-sulfur</keyword>
<evidence type="ECO:0000256" key="3">
    <source>
        <dbReference type="ARBA" id="ARBA00011048"/>
    </source>
</evidence>
<dbReference type="HOGENOM" id="CLU_012153_1_1_0"/>
<dbReference type="GO" id="GO:0016491">
    <property type="term" value="F:oxidoreductase activity"/>
    <property type="evidence" value="ECO:0007669"/>
    <property type="project" value="UniProtKB-KW"/>
</dbReference>
<evidence type="ECO:0000313" key="13">
    <source>
        <dbReference type="Proteomes" id="UP000007039"/>
    </source>
</evidence>
<evidence type="ECO:0000256" key="2">
    <source>
        <dbReference type="ARBA" id="ARBA00001966"/>
    </source>
</evidence>
<evidence type="ECO:0000256" key="5">
    <source>
        <dbReference type="ARBA" id="ARBA00022643"/>
    </source>
</evidence>
<comment type="cofactor">
    <cofactor evidence="2">
        <name>[4Fe-4S] cluster</name>
        <dbReference type="ChEBI" id="CHEBI:49883"/>
    </cofactor>
</comment>
<dbReference type="Gene3D" id="3.20.20.70">
    <property type="entry name" value="Aldolase class I"/>
    <property type="match status" value="1"/>
</dbReference>
<feature type="domain" description="FAD/NAD(P)-binding" evidence="11">
    <location>
        <begin position="372"/>
        <end position="614"/>
    </location>
</feature>
<evidence type="ECO:0000256" key="9">
    <source>
        <dbReference type="ARBA" id="ARBA00023014"/>
    </source>
</evidence>
<dbReference type="CDD" id="cd02803">
    <property type="entry name" value="OYE_like_FMN_family"/>
    <property type="match status" value="1"/>
</dbReference>
<proteinExistence type="inferred from homology"/>
<dbReference type="RefSeq" id="WP_013452093.1">
    <property type="nucleotide sequence ID" value="NC_014758.1"/>
</dbReference>
<dbReference type="eggNOG" id="COG0446">
    <property type="taxonomic scope" value="Bacteria"/>
</dbReference>
<evidence type="ECO:0000256" key="4">
    <source>
        <dbReference type="ARBA" id="ARBA00022630"/>
    </source>
</evidence>
<evidence type="ECO:0000256" key="6">
    <source>
        <dbReference type="ARBA" id="ARBA00022723"/>
    </source>
</evidence>
<gene>
    <name evidence="12" type="ordered locus">Calni_1992</name>
</gene>
<dbReference type="Proteomes" id="UP000007039">
    <property type="component" value="Chromosome"/>
</dbReference>
<keyword evidence="6" id="KW-0479">Metal-binding</keyword>
<dbReference type="InterPro" id="IPR001155">
    <property type="entry name" value="OxRdtase_FMN_N"/>
</dbReference>
<dbReference type="Gene3D" id="3.40.50.720">
    <property type="entry name" value="NAD(P)-binding Rossmann-like Domain"/>
    <property type="match status" value="2"/>
</dbReference>